<dbReference type="GO" id="GO:0003724">
    <property type="term" value="F:RNA helicase activity"/>
    <property type="evidence" value="ECO:0007669"/>
    <property type="project" value="InterPro"/>
</dbReference>
<dbReference type="SMART" id="SM00490">
    <property type="entry name" value="HELICc"/>
    <property type="match status" value="1"/>
</dbReference>
<dbReference type="InterPro" id="IPR044742">
    <property type="entry name" value="DEAD/DEAH_RhlB"/>
</dbReference>
<organism evidence="12 13">
    <name type="scientific">Archangium gephyra</name>
    <dbReference type="NCBI Taxonomy" id="48"/>
    <lineage>
        <taxon>Bacteria</taxon>
        <taxon>Pseudomonadati</taxon>
        <taxon>Myxococcota</taxon>
        <taxon>Myxococcia</taxon>
        <taxon>Myxococcales</taxon>
        <taxon>Cystobacterineae</taxon>
        <taxon>Archangiaceae</taxon>
        <taxon>Archangium</taxon>
    </lineage>
</organism>
<dbReference type="EMBL" id="QFQP01000007">
    <property type="protein sequence ID" value="PZR14506.1"/>
    <property type="molecule type" value="Genomic_DNA"/>
</dbReference>
<evidence type="ECO:0000256" key="2">
    <source>
        <dbReference type="ARBA" id="ARBA00022801"/>
    </source>
</evidence>
<evidence type="ECO:0000256" key="4">
    <source>
        <dbReference type="ARBA" id="ARBA00022840"/>
    </source>
</evidence>
<dbReference type="PANTHER" id="PTHR47959">
    <property type="entry name" value="ATP-DEPENDENT RNA HELICASE RHLE-RELATED"/>
    <property type="match status" value="1"/>
</dbReference>
<name>A0A2W5TPC4_9BACT</name>
<keyword evidence="4 7" id="KW-0067">ATP-binding</keyword>
<evidence type="ECO:0000256" key="1">
    <source>
        <dbReference type="ARBA" id="ARBA00022741"/>
    </source>
</evidence>
<dbReference type="Proteomes" id="UP000249061">
    <property type="component" value="Unassembled WGS sequence"/>
</dbReference>
<keyword evidence="2 7" id="KW-0378">Hydrolase</keyword>
<evidence type="ECO:0000256" key="5">
    <source>
        <dbReference type="ARBA" id="ARBA00038437"/>
    </source>
</evidence>
<feature type="domain" description="DEAD-box RNA helicase Q" evidence="11">
    <location>
        <begin position="4"/>
        <end position="32"/>
    </location>
</feature>
<dbReference type="InterPro" id="IPR000629">
    <property type="entry name" value="RNA-helicase_DEAD-box_CS"/>
</dbReference>
<dbReference type="PANTHER" id="PTHR47959:SF13">
    <property type="entry name" value="ATP-DEPENDENT RNA HELICASE RHLE"/>
    <property type="match status" value="1"/>
</dbReference>
<feature type="region of interest" description="Disordered" evidence="8">
    <location>
        <begin position="371"/>
        <end position="458"/>
    </location>
</feature>
<dbReference type="InterPro" id="IPR050079">
    <property type="entry name" value="DEAD_box_RNA_helicase"/>
</dbReference>
<dbReference type="CDD" id="cd00268">
    <property type="entry name" value="DEADc"/>
    <property type="match status" value="1"/>
</dbReference>
<evidence type="ECO:0000256" key="6">
    <source>
        <dbReference type="PROSITE-ProRule" id="PRU00552"/>
    </source>
</evidence>
<dbReference type="InterPro" id="IPR014001">
    <property type="entry name" value="Helicase_ATP-bd"/>
</dbReference>
<dbReference type="Pfam" id="PF00271">
    <property type="entry name" value="Helicase_C"/>
    <property type="match status" value="1"/>
</dbReference>
<feature type="short sequence motif" description="Q motif" evidence="6">
    <location>
        <begin position="4"/>
        <end position="32"/>
    </location>
</feature>
<evidence type="ECO:0000313" key="12">
    <source>
        <dbReference type="EMBL" id="PZR14506.1"/>
    </source>
</evidence>
<feature type="compositionally biased region" description="Gly residues" evidence="8">
    <location>
        <begin position="422"/>
        <end position="441"/>
    </location>
</feature>
<sequence>MQPPDFASLGLSSATLTALTRAGYEKPTPIQAQTIPHALAGKDVIGCAATGTGKTASFVLPIVERLKGKKGTRALVLAPTRELALQIHEHAVRFGAPHGVKAVAVIGGVGMGGQKDGLSYSQLVIATPGRLIDHLNEGNVTLANIEVLVLDEADRMLDMGFKPQLTRIVAKLPRTRQTLLFSATMAGEVATFAKQNSRDPVRVEVARSGTTAERATQCVFEVSQGEKNALLLTLLSKGDETTLVFTRTKRRADKLTKVLGRDGHAVERIHADRSQAQRKHALDGFKSGKYRVLVATDIAARGIDVADIGHVVNYDLPHVPEDYVHRVGRTARAAASGHASAFCASEEVPLLRDIEKLLRVKIPREPLPKTDPVFIKAMEDERSRQSNPGPRRQDHGVSQRPAGQAPGRHARSHQRNARVSSSGGGGGGGRQQQGGGGQHAGGGEKKPSTVFSGSPRRR</sequence>
<dbReference type="PROSITE" id="PS51192">
    <property type="entry name" value="HELICASE_ATP_BIND_1"/>
    <property type="match status" value="1"/>
</dbReference>
<evidence type="ECO:0000259" key="10">
    <source>
        <dbReference type="PROSITE" id="PS51194"/>
    </source>
</evidence>
<dbReference type="PROSITE" id="PS51194">
    <property type="entry name" value="HELICASE_CTER"/>
    <property type="match status" value="1"/>
</dbReference>
<dbReference type="InterPro" id="IPR011545">
    <property type="entry name" value="DEAD/DEAH_box_helicase_dom"/>
</dbReference>
<dbReference type="GO" id="GO:0003676">
    <property type="term" value="F:nucleic acid binding"/>
    <property type="evidence" value="ECO:0007669"/>
    <property type="project" value="InterPro"/>
</dbReference>
<dbReference type="Gene3D" id="3.40.50.300">
    <property type="entry name" value="P-loop containing nucleotide triphosphate hydrolases"/>
    <property type="match status" value="2"/>
</dbReference>
<feature type="domain" description="Helicase ATP-binding" evidence="9">
    <location>
        <begin position="35"/>
        <end position="203"/>
    </location>
</feature>
<evidence type="ECO:0000256" key="7">
    <source>
        <dbReference type="RuleBase" id="RU000492"/>
    </source>
</evidence>
<dbReference type="InterPro" id="IPR027417">
    <property type="entry name" value="P-loop_NTPase"/>
</dbReference>
<comment type="similarity">
    <text evidence="5 7">Belongs to the DEAD box helicase family.</text>
</comment>
<evidence type="ECO:0000256" key="8">
    <source>
        <dbReference type="SAM" id="MobiDB-lite"/>
    </source>
</evidence>
<evidence type="ECO:0000259" key="11">
    <source>
        <dbReference type="PROSITE" id="PS51195"/>
    </source>
</evidence>
<gene>
    <name evidence="12" type="ORF">DI536_10650</name>
</gene>
<dbReference type="GO" id="GO:0005524">
    <property type="term" value="F:ATP binding"/>
    <property type="evidence" value="ECO:0007669"/>
    <property type="project" value="UniProtKB-KW"/>
</dbReference>
<dbReference type="PROSITE" id="PS00039">
    <property type="entry name" value="DEAD_ATP_HELICASE"/>
    <property type="match status" value="1"/>
</dbReference>
<accession>A0A2W5TPC4</accession>
<dbReference type="SMART" id="SM00487">
    <property type="entry name" value="DEXDc"/>
    <property type="match status" value="1"/>
</dbReference>
<evidence type="ECO:0000256" key="3">
    <source>
        <dbReference type="ARBA" id="ARBA00022806"/>
    </source>
</evidence>
<evidence type="ECO:0000259" key="9">
    <source>
        <dbReference type="PROSITE" id="PS51192"/>
    </source>
</evidence>
<dbReference type="InterPro" id="IPR001650">
    <property type="entry name" value="Helicase_C-like"/>
</dbReference>
<dbReference type="AlphaFoldDB" id="A0A2W5TPC4"/>
<proteinExistence type="inferred from homology"/>
<evidence type="ECO:0000313" key="13">
    <source>
        <dbReference type="Proteomes" id="UP000249061"/>
    </source>
</evidence>
<dbReference type="CDD" id="cd18787">
    <property type="entry name" value="SF2_C_DEAD"/>
    <property type="match status" value="1"/>
</dbReference>
<dbReference type="GO" id="GO:0005829">
    <property type="term" value="C:cytosol"/>
    <property type="evidence" value="ECO:0007669"/>
    <property type="project" value="TreeGrafter"/>
</dbReference>
<comment type="caution">
    <text evidence="12">The sequence shown here is derived from an EMBL/GenBank/DDBJ whole genome shotgun (WGS) entry which is preliminary data.</text>
</comment>
<reference evidence="12 13" key="1">
    <citation type="submission" date="2017-08" db="EMBL/GenBank/DDBJ databases">
        <title>Infants hospitalized years apart are colonized by the same room-sourced microbial strains.</title>
        <authorList>
            <person name="Brooks B."/>
            <person name="Olm M.R."/>
            <person name="Firek B.A."/>
            <person name="Baker R."/>
            <person name="Thomas B.C."/>
            <person name="Morowitz M.J."/>
            <person name="Banfield J.F."/>
        </authorList>
    </citation>
    <scope>NUCLEOTIDE SEQUENCE [LARGE SCALE GENOMIC DNA]</scope>
    <source>
        <strain evidence="12">S2_003_000_R2_14</strain>
    </source>
</reference>
<dbReference type="Pfam" id="PF00270">
    <property type="entry name" value="DEAD"/>
    <property type="match status" value="1"/>
</dbReference>
<dbReference type="PROSITE" id="PS51195">
    <property type="entry name" value="Q_MOTIF"/>
    <property type="match status" value="1"/>
</dbReference>
<protein>
    <submittedName>
        <fullName evidence="12">ATP-dependent helicase</fullName>
    </submittedName>
</protein>
<dbReference type="SUPFAM" id="SSF52540">
    <property type="entry name" value="P-loop containing nucleoside triphosphate hydrolases"/>
    <property type="match status" value="1"/>
</dbReference>
<keyword evidence="1 7" id="KW-0547">Nucleotide-binding</keyword>
<keyword evidence="3 7" id="KW-0347">Helicase</keyword>
<dbReference type="InterPro" id="IPR014014">
    <property type="entry name" value="RNA_helicase_DEAD_Q_motif"/>
</dbReference>
<dbReference type="GO" id="GO:0016787">
    <property type="term" value="F:hydrolase activity"/>
    <property type="evidence" value="ECO:0007669"/>
    <property type="project" value="UniProtKB-KW"/>
</dbReference>
<feature type="domain" description="Helicase C-terminal" evidence="10">
    <location>
        <begin position="226"/>
        <end position="373"/>
    </location>
</feature>